<dbReference type="PANTHER" id="PTHR34472">
    <property type="entry name" value="SULFUR CARRIER PROTEIN THIS"/>
    <property type="match status" value="1"/>
</dbReference>
<organism evidence="1 2">
    <name type="scientific">Halobacillus andaensis</name>
    <dbReference type="NCBI Taxonomy" id="1176239"/>
    <lineage>
        <taxon>Bacteria</taxon>
        <taxon>Bacillati</taxon>
        <taxon>Bacillota</taxon>
        <taxon>Bacilli</taxon>
        <taxon>Bacillales</taxon>
        <taxon>Bacillaceae</taxon>
        <taxon>Halobacillus</taxon>
    </lineage>
</organism>
<dbReference type="InterPro" id="IPR012675">
    <property type="entry name" value="Beta-grasp_dom_sf"/>
</dbReference>
<sequence>MNIQLNGRSIDFPKEEATIAELLESYRIQKKISVVEHNKEIVKKTDYERTKLADGDHLEIVHFVGGG</sequence>
<evidence type="ECO:0000313" key="1">
    <source>
        <dbReference type="EMBL" id="GGF27355.1"/>
    </source>
</evidence>
<dbReference type="CDD" id="cd00565">
    <property type="entry name" value="Ubl_ThiS"/>
    <property type="match status" value="1"/>
</dbReference>
<proteinExistence type="predicted"/>
<dbReference type="SUPFAM" id="SSF54285">
    <property type="entry name" value="MoaD/ThiS"/>
    <property type="match status" value="1"/>
</dbReference>
<dbReference type="Pfam" id="PF02597">
    <property type="entry name" value="ThiS"/>
    <property type="match status" value="1"/>
</dbReference>
<protein>
    <submittedName>
        <fullName evidence="1">Sulfur carrier protein ThiS</fullName>
    </submittedName>
</protein>
<dbReference type="InterPro" id="IPR016155">
    <property type="entry name" value="Mopterin_synth/thiamin_S_b"/>
</dbReference>
<dbReference type="RefSeq" id="WP_188378123.1">
    <property type="nucleotide sequence ID" value="NZ_BMEL01000003.1"/>
</dbReference>
<dbReference type="InterPro" id="IPR003749">
    <property type="entry name" value="ThiS/MoaD-like"/>
</dbReference>
<dbReference type="Gene3D" id="3.10.20.30">
    <property type="match status" value="1"/>
</dbReference>
<gene>
    <name evidence="1" type="primary">thiS</name>
    <name evidence="1" type="ORF">GCM10010954_28020</name>
</gene>
<accession>A0A917B8F1</accession>
<dbReference type="AlphaFoldDB" id="A0A917B8F1"/>
<evidence type="ECO:0000313" key="2">
    <source>
        <dbReference type="Proteomes" id="UP000660110"/>
    </source>
</evidence>
<keyword evidence="2" id="KW-1185">Reference proteome</keyword>
<dbReference type="InterPro" id="IPR010035">
    <property type="entry name" value="Thi_S"/>
</dbReference>
<reference evidence="1" key="2">
    <citation type="submission" date="2020-09" db="EMBL/GenBank/DDBJ databases">
        <authorList>
            <person name="Sun Q."/>
            <person name="Zhou Y."/>
        </authorList>
    </citation>
    <scope>NUCLEOTIDE SEQUENCE</scope>
    <source>
        <strain evidence="1">CGMCC 1.12153</strain>
    </source>
</reference>
<dbReference type="Proteomes" id="UP000660110">
    <property type="component" value="Unassembled WGS sequence"/>
</dbReference>
<name>A0A917B8F1_HALAA</name>
<comment type="caution">
    <text evidence="1">The sequence shown here is derived from an EMBL/GenBank/DDBJ whole genome shotgun (WGS) entry which is preliminary data.</text>
</comment>
<dbReference type="PANTHER" id="PTHR34472:SF1">
    <property type="entry name" value="SULFUR CARRIER PROTEIN THIS"/>
    <property type="match status" value="1"/>
</dbReference>
<reference evidence="1" key="1">
    <citation type="journal article" date="2014" name="Int. J. Syst. Evol. Microbiol.">
        <title>Complete genome sequence of Corynebacterium casei LMG S-19264T (=DSM 44701T), isolated from a smear-ripened cheese.</title>
        <authorList>
            <consortium name="US DOE Joint Genome Institute (JGI-PGF)"/>
            <person name="Walter F."/>
            <person name="Albersmeier A."/>
            <person name="Kalinowski J."/>
            <person name="Ruckert C."/>
        </authorList>
    </citation>
    <scope>NUCLEOTIDE SEQUENCE</scope>
    <source>
        <strain evidence="1">CGMCC 1.12153</strain>
    </source>
</reference>
<dbReference type="EMBL" id="BMEL01000003">
    <property type="protein sequence ID" value="GGF27355.1"/>
    <property type="molecule type" value="Genomic_DNA"/>
</dbReference>
<dbReference type="NCBIfam" id="TIGR01683">
    <property type="entry name" value="thiS"/>
    <property type="match status" value="1"/>
</dbReference>